<evidence type="ECO:0000313" key="3">
    <source>
        <dbReference type="Proteomes" id="UP001162734"/>
    </source>
</evidence>
<dbReference type="Gene3D" id="3.40.50.2000">
    <property type="entry name" value="Glycogen Phosphorylase B"/>
    <property type="match status" value="1"/>
</dbReference>
<dbReference type="SUPFAM" id="SSF53756">
    <property type="entry name" value="UDP-Glycosyltransferase/glycogen phosphorylase"/>
    <property type="match status" value="1"/>
</dbReference>
<accession>A0ABM7X6N5</accession>
<dbReference type="EMBL" id="AP025592">
    <property type="protein sequence ID" value="BDG07488.1"/>
    <property type="molecule type" value="Genomic_DNA"/>
</dbReference>
<dbReference type="Pfam" id="PF13524">
    <property type="entry name" value="Glyco_trans_1_2"/>
    <property type="match status" value="1"/>
</dbReference>
<keyword evidence="2" id="KW-0808">Transferase</keyword>
<reference evidence="3" key="1">
    <citation type="journal article" date="2022" name="Int. J. Syst. Evol. Microbiol.">
        <title>Anaeromyxobacter oryzae sp. nov., Anaeromyxobacter diazotrophicus sp. nov. and Anaeromyxobacter paludicola sp. nov., isolated from paddy soils.</title>
        <authorList>
            <person name="Itoh H."/>
            <person name="Xu Z."/>
            <person name="Mise K."/>
            <person name="Masuda Y."/>
            <person name="Ushijima N."/>
            <person name="Hayakawa C."/>
            <person name="Shiratori Y."/>
            <person name="Senoo K."/>
        </authorList>
    </citation>
    <scope>NUCLEOTIDE SEQUENCE [LARGE SCALE GENOMIC DNA]</scope>
    <source>
        <strain evidence="3">Red630</strain>
    </source>
</reference>
<evidence type="ECO:0000259" key="1">
    <source>
        <dbReference type="Pfam" id="PF13524"/>
    </source>
</evidence>
<proteinExistence type="predicted"/>
<feature type="domain" description="Spore protein YkvP/CgeB glycosyl transferase-like" evidence="1">
    <location>
        <begin position="203"/>
        <end position="347"/>
    </location>
</feature>
<dbReference type="RefSeq" id="WP_248344252.1">
    <property type="nucleotide sequence ID" value="NZ_AP025592.1"/>
</dbReference>
<organism evidence="2 3">
    <name type="scientific">Anaeromyxobacter paludicola</name>
    <dbReference type="NCBI Taxonomy" id="2918171"/>
    <lineage>
        <taxon>Bacteria</taxon>
        <taxon>Pseudomonadati</taxon>
        <taxon>Myxococcota</taxon>
        <taxon>Myxococcia</taxon>
        <taxon>Myxococcales</taxon>
        <taxon>Cystobacterineae</taxon>
        <taxon>Anaeromyxobacteraceae</taxon>
        <taxon>Anaeromyxobacter</taxon>
    </lineage>
</organism>
<dbReference type="Proteomes" id="UP001162734">
    <property type="component" value="Chromosome"/>
</dbReference>
<dbReference type="InterPro" id="IPR055259">
    <property type="entry name" value="YkvP/CgeB_Glyco_trans-like"/>
</dbReference>
<gene>
    <name evidence="2" type="ORF">AMPC_06010</name>
</gene>
<protein>
    <submittedName>
        <fullName evidence="2">Glycosyl transferase</fullName>
    </submittedName>
</protein>
<evidence type="ECO:0000313" key="2">
    <source>
        <dbReference type="EMBL" id="BDG07488.1"/>
    </source>
</evidence>
<dbReference type="GO" id="GO:0016740">
    <property type="term" value="F:transferase activity"/>
    <property type="evidence" value="ECO:0007669"/>
    <property type="project" value="UniProtKB-KW"/>
</dbReference>
<keyword evidence="3" id="KW-1185">Reference proteome</keyword>
<sequence length="370" mass="40025">MELVVFGLTVSSSWGNGHATLWRGLAAALARAGHRLHFFERDLPFYRPWRDLDRLPAGRLVLYRDWAEALPLAREALARCDAALVTSYCPDALPATALVLSEEVPVRAFYDMDSPVTLSRARAGEEVAYVGPAGLGGFDLVLSYAGGPALAALEETFGARRAVPLYGSVDPGVHRPAAPLDRFRADLSYLGTWAADRQAALEALLLEPARRRPARTFAIAGAQYPADFPWRENVLFVHHLPPAEHPAFYCSSSLTLNVTRGPMAAMGFCPSGRLFEAAACGVAALSDRWEGLEGFFEPGREILVARTAEEATAAVDRPAPALRALGDAARRRVMAHHTADHRAAELVAYLEEARRPARRRAGAEPAPAGA</sequence>
<name>A0ABM7X6N5_9BACT</name>